<evidence type="ECO:0000313" key="4">
    <source>
        <dbReference type="Proteomes" id="UP001211907"/>
    </source>
</evidence>
<protein>
    <recommendedName>
        <fullName evidence="2">Domain of unknown function at the cortex 1 domain-containing protein</fullName>
    </recommendedName>
</protein>
<organism evidence="3 4">
    <name type="scientific">Physocladia obscura</name>
    <dbReference type="NCBI Taxonomy" id="109957"/>
    <lineage>
        <taxon>Eukaryota</taxon>
        <taxon>Fungi</taxon>
        <taxon>Fungi incertae sedis</taxon>
        <taxon>Chytridiomycota</taxon>
        <taxon>Chytridiomycota incertae sedis</taxon>
        <taxon>Chytridiomycetes</taxon>
        <taxon>Chytridiales</taxon>
        <taxon>Chytriomycetaceae</taxon>
        <taxon>Physocladia</taxon>
    </lineage>
</organism>
<evidence type="ECO:0000313" key="3">
    <source>
        <dbReference type="EMBL" id="KAJ3139400.1"/>
    </source>
</evidence>
<keyword evidence="4" id="KW-1185">Reference proteome</keyword>
<gene>
    <name evidence="3" type="ORF">HK100_011675</name>
</gene>
<evidence type="ECO:0000256" key="1">
    <source>
        <dbReference type="SAM" id="MobiDB-lite"/>
    </source>
</evidence>
<reference evidence="3" key="1">
    <citation type="submission" date="2020-05" db="EMBL/GenBank/DDBJ databases">
        <title>Phylogenomic resolution of chytrid fungi.</title>
        <authorList>
            <person name="Stajich J.E."/>
            <person name="Amses K."/>
            <person name="Simmons R."/>
            <person name="Seto K."/>
            <person name="Myers J."/>
            <person name="Bonds A."/>
            <person name="Quandt C.A."/>
            <person name="Barry K."/>
            <person name="Liu P."/>
            <person name="Grigoriev I."/>
            <person name="Longcore J.E."/>
            <person name="James T.Y."/>
        </authorList>
    </citation>
    <scope>NUCLEOTIDE SEQUENCE</scope>
    <source>
        <strain evidence="3">JEL0513</strain>
    </source>
</reference>
<dbReference type="AlphaFoldDB" id="A0AAD5TB93"/>
<accession>A0AAD5TB93</accession>
<dbReference type="InterPro" id="IPR013897">
    <property type="entry name" value="Duc1"/>
</dbReference>
<dbReference type="PANTHER" id="PTHR34826">
    <property type="entry name" value="UPF0590 PROTEIN C409.17C"/>
    <property type="match status" value="1"/>
</dbReference>
<dbReference type="EMBL" id="JADGJH010000075">
    <property type="protein sequence ID" value="KAJ3139400.1"/>
    <property type="molecule type" value="Genomic_DNA"/>
</dbReference>
<feature type="region of interest" description="Disordered" evidence="1">
    <location>
        <begin position="199"/>
        <end position="239"/>
    </location>
</feature>
<sequence length="385" mass="43236">MTTLAETLQIRVGSGAENDWQLCVPNDEDAPVRVANAHFTGAVLVRVNNFRGRVPDGHTRLTSSPYFDGRKRLMSLQFQARFSKQWSAEDLIWSQDWDQPLNAPKMIGLFTSFWKLQDPGSFSEINSATPYMRSYVVTAMCTLTSWRPAIPDPNDEDDEPEPFRPMLVENVNGLLPNDVITRRAKDSFQAPLAPQLSNLSLLDSNSSRPGTPNAQSIDANSVTDAGGATSEDYPAEAAKQNQQRFMFRRPTNSNQPTPTQQQLAIAKEIKMIEKIQAGGDDSVKDRRRYFAVEENRKETIFKPDTVYGFEVFNPYFDPNEFKIKIPAITIDLHKVTNGQPMRMRLMTKDGSTVFFSVEVSISPGEDTVADQSRLGIGNLWGFGKR</sequence>
<evidence type="ECO:0000259" key="2">
    <source>
        <dbReference type="Pfam" id="PF08588"/>
    </source>
</evidence>
<comment type="caution">
    <text evidence="3">The sequence shown here is derived from an EMBL/GenBank/DDBJ whole genome shotgun (WGS) entry which is preliminary data.</text>
</comment>
<feature type="compositionally biased region" description="Polar residues" evidence="1">
    <location>
        <begin position="208"/>
        <end position="223"/>
    </location>
</feature>
<feature type="domain" description="Domain of unknown function at the cortex 1" evidence="2">
    <location>
        <begin position="8"/>
        <end position="361"/>
    </location>
</feature>
<proteinExistence type="predicted"/>
<name>A0AAD5TB93_9FUNG</name>
<dbReference type="Pfam" id="PF08588">
    <property type="entry name" value="Duc1"/>
    <property type="match status" value="1"/>
</dbReference>
<dbReference type="Proteomes" id="UP001211907">
    <property type="component" value="Unassembled WGS sequence"/>
</dbReference>
<dbReference type="PANTHER" id="PTHR34826:SF2">
    <property type="entry name" value="UPF0590 PROTEIN C409.17C"/>
    <property type="match status" value="1"/>
</dbReference>